<sequence length="426" mass="47570">MGNTSPEPGPVSTPTQANAWLSGGRNPLIEKCTNEWQNSPQYHEATSFESNKTAFDAVTNTLKRICAMTKAPKFQRLVFVSIFATVVAIFYWQYFLSNYVAEEKEAWDTLNSEFGRNRGNVYGQNKRVQFPGMTQLSTLDAKYLPRTSRASLDSASKHRRLIFIGDIHGCMDELQALLAKVEYNQDQDHIVALGDMINKGPKSREVVEFLMEHGASAVRGNHDDRILLVAKTLTSTSLTAQAEAQEETNSGVETKAARKTRQERGVARSFSQKQLDWLNACPVILRIGDLGPLGEVVAVHGGLVPGIKLQDQDPMSVMNMRVIDLKTHMPSQQHAHEGSVPWAQFWNKYEKLIPAQRTFFGFVKPKPAIKHTTVVYGHDSKRGLQIDTYTKGLDTGCVNGTKLTAWVVGDMAKEEIVQVQCKEQRS</sequence>
<name>A0ABR0JZV7_9EURO</name>
<protein>
    <recommendedName>
        <fullName evidence="3">Calcineurin-like phosphoesterase domain-containing protein</fullName>
    </recommendedName>
</protein>
<keyword evidence="5" id="KW-1185">Reference proteome</keyword>
<dbReference type="InterPro" id="IPR004843">
    <property type="entry name" value="Calcineurin-like_PHP"/>
</dbReference>
<organism evidence="4 5">
    <name type="scientific">Lithohypha guttulata</name>
    <dbReference type="NCBI Taxonomy" id="1690604"/>
    <lineage>
        <taxon>Eukaryota</taxon>
        <taxon>Fungi</taxon>
        <taxon>Dikarya</taxon>
        <taxon>Ascomycota</taxon>
        <taxon>Pezizomycotina</taxon>
        <taxon>Eurotiomycetes</taxon>
        <taxon>Chaetothyriomycetidae</taxon>
        <taxon>Chaetothyriales</taxon>
        <taxon>Trichomeriaceae</taxon>
        <taxon>Lithohypha</taxon>
    </lineage>
</organism>
<reference evidence="4 5" key="1">
    <citation type="submission" date="2023-08" db="EMBL/GenBank/DDBJ databases">
        <title>Black Yeasts Isolated from many extreme environments.</title>
        <authorList>
            <person name="Coleine C."/>
            <person name="Stajich J.E."/>
            <person name="Selbmann L."/>
        </authorList>
    </citation>
    <scope>NUCLEOTIDE SEQUENCE [LARGE SCALE GENOMIC DNA]</scope>
    <source>
        <strain evidence="4 5">CCFEE 5885</strain>
    </source>
</reference>
<feature type="transmembrane region" description="Helical" evidence="2">
    <location>
        <begin position="77"/>
        <end position="95"/>
    </location>
</feature>
<feature type="region of interest" description="Disordered" evidence="1">
    <location>
        <begin position="240"/>
        <end position="265"/>
    </location>
</feature>
<comment type="caution">
    <text evidence="4">The sequence shown here is derived from an EMBL/GenBank/DDBJ whole genome shotgun (WGS) entry which is preliminary data.</text>
</comment>
<feature type="domain" description="Calcineurin-like phosphoesterase" evidence="3">
    <location>
        <begin position="160"/>
        <end position="348"/>
    </location>
</feature>
<evidence type="ECO:0000313" key="4">
    <source>
        <dbReference type="EMBL" id="KAK5080626.1"/>
    </source>
</evidence>
<dbReference type="EMBL" id="JAVRRG010000147">
    <property type="protein sequence ID" value="KAK5080626.1"/>
    <property type="molecule type" value="Genomic_DNA"/>
</dbReference>
<gene>
    <name evidence="4" type="ORF">LTR24_008462</name>
</gene>
<keyword evidence="2" id="KW-1133">Transmembrane helix</keyword>
<dbReference type="SUPFAM" id="SSF56300">
    <property type="entry name" value="Metallo-dependent phosphatases"/>
    <property type="match status" value="1"/>
</dbReference>
<dbReference type="PANTHER" id="PTHR42850">
    <property type="entry name" value="METALLOPHOSPHOESTERASE"/>
    <property type="match status" value="1"/>
</dbReference>
<keyword evidence="2" id="KW-0812">Transmembrane</keyword>
<evidence type="ECO:0000259" key="3">
    <source>
        <dbReference type="Pfam" id="PF00149"/>
    </source>
</evidence>
<evidence type="ECO:0000256" key="2">
    <source>
        <dbReference type="SAM" id="Phobius"/>
    </source>
</evidence>
<dbReference type="Pfam" id="PF00149">
    <property type="entry name" value="Metallophos"/>
    <property type="match status" value="1"/>
</dbReference>
<dbReference type="CDD" id="cd00144">
    <property type="entry name" value="MPP_PPP_family"/>
    <property type="match status" value="1"/>
</dbReference>
<dbReference type="PANTHER" id="PTHR42850:SF4">
    <property type="entry name" value="ZINC-DEPENDENT ENDOPOLYPHOSPHATASE"/>
    <property type="match status" value="1"/>
</dbReference>
<proteinExistence type="predicted"/>
<keyword evidence="2" id="KW-0472">Membrane</keyword>
<dbReference type="Gene3D" id="3.60.21.10">
    <property type="match status" value="1"/>
</dbReference>
<feature type="compositionally biased region" description="Polar residues" evidence="1">
    <location>
        <begin position="240"/>
        <end position="252"/>
    </location>
</feature>
<dbReference type="Proteomes" id="UP001345013">
    <property type="component" value="Unassembled WGS sequence"/>
</dbReference>
<evidence type="ECO:0000313" key="5">
    <source>
        <dbReference type="Proteomes" id="UP001345013"/>
    </source>
</evidence>
<dbReference type="InterPro" id="IPR050126">
    <property type="entry name" value="Ap4A_hydrolase"/>
</dbReference>
<dbReference type="InterPro" id="IPR029052">
    <property type="entry name" value="Metallo-depent_PP-like"/>
</dbReference>
<evidence type="ECO:0000256" key="1">
    <source>
        <dbReference type="SAM" id="MobiDB-lite"/>
    </source>
</evidence>
<accession>A0ABR0JZV7</accession>